<dbReference type="AlphaFoldDB" id="A0A8T0NIK9"/>
<comment type="caution">
    <text evidence="2">The sequence shown here is derived from an EMBL/GenBank/DDBJ whole genome shotgun (WGS) entry which is preliminary data.</text>
</comment>
<protein>
    <submittedName>
        <fullName evidence="2">Uncharacterized protein</fullName>
    </submittedName>
</protein>
<keyword evidence="3" id="KW-1185">Reference proteome</keyword>
<feature type="region of interest" description="Disordered" evidence="1">
    <location>
        <begin position="1"/>
        <end position="26"/>
    </location>
</feature>
<reference evidence="2" key="1">
    <citation type="submission" date="2020-05" db="EMBL/GenBank/DDBJ databases">
        <title>WGS assembly of Panicum virgatum.</title>
        <authorList>
            <person name="Lovell J.T."/>
            <person name="Jenkins J."/>
            <person name="Shu S."/>
            <person name="Juenger T.E."/>
            <person name="Schmutz J."/>
        </authorList>
    </citation>
    <scope>NUCLEOTIDE SEQUENCE</scope>
    <source>
        <strain evidence="2">AP13</strain>
    </source>
</reference>
<evidence type="ECO:0000313" key="3">
    <source>
        <dbReference type="Proteomes" id="UP000823388"/>
    </source>
</evidence>
<dbReference type="EMBL" id="CM029053">
    <property type="protein sequence ID" value="KAG2548728.1"/>
    <property type="molecule type" value="Genomic_DNA"/>
</dbReference>
<feature type="region of interest" description="Disordered" evidence="1">
    <location>
        <begin position="40"/>
        <end position="68"/>
    </location>
</feature>
<evidence type="ECO:0000313" key="2">
    <source>
        <dbReference type="EMBL" id="KAG2548728.1"/>
    </source>
</evidence>
<proteinExistence type="predicted"/>
<sequence length="103" mass="11065">MDSLGMEALPSSCPRGGHRWRRAGGSSSYCLPRPACSLEAQHASGEGGGREQDLRRGSKQQGGEQRWGVFLQHQLKAASSIVQDGFNLRAAQDGDSKGKQLAR</sequence>
<gene>
    <name evidence="2" type="ORF">PVAP13_9KG219185</name>
</gene>
<dbReference type="Proteomes" id="UP000823388">
    <property type="component" value="Chromosome 9K"/>
</dbReference>
<evidence type="ECO:0000256" key="1">
    <source>
        <dbReference type="SAM" id="MobiDB-lite"/>
    </source>
</evidence>
<organism evidence="2 3">
    <name type="scientific">Panicum virgatum</name>
    <name type="common">Blackwell switchgrass</name>
    <dbReference type="NCBI Taxonomy" id="38727"/>
    <lineage>
        <taxon>Eukaryota</taxon>
        <taxon>Viridiplantae</taxon>
        <taxon>Streptophyta</taxon>
        <taxon>Embryophyta</taxon>
        <taxon>Tracheophyta</taxon>
        <taxon>Spermatophyta</taxon>
        <taxon>Magnoliopsida</taxon>
        <taxon>Liliopsida</taxon>
        <taxon>Poales</taxon>
        <taxon>Poaceae</taxon>
        <taxon>PACMAD clade</taxon>
        <taxon>Panicoideae</taxon>
        <taxon>Panicodae</taxon>
        <taxon>Paniceae</taxon>
        <taxon>Panicinae</taxon>
        <taxon>Panicum</taxon>
        <taxon>Panicum sect. Hiantes</taxon>
    </lineage>
</organism>
<accession>A0A8T0NIK9</accession>
<name>A0A8T0NIK9_PANVG</name>